<protein>
    <recommendedName>
        <fullName evidence="4">Peptide methionine sulfoxide reductase MsrA</fullName>
        <shortName evidence="4">Protein-methionine-S-oxide reductase</shortName>
        <ecNumber evidence="4">1.8.4.11</ecNumber>
    </recommendedName>
    <alternativeName>
        <fullName evidence="4">Peptide-methionine (S)-S-oxide reductase</fullName>
        <shortName evidence="4">Peptide Met(O) reductase</shortName>
    </alternativeName>
</protein>
<evidence type="ECO:0000256" key="4">
    <source>
        <dbReference type="HAMAP-Rule" id="MF_01401"/>
    </source>
</evidence>
<evidence type="ECO:0000256" key="3">
    <source>
        <dbReference type="ARBA" id="ARBA00048782"/>
    </source>
</evidence>
<dbReference type="EC" id="1.8.4.11" evidence="4"/>
<dbReference type="STRING" id="862908.BMS_0451"/>
<evidence type="ECO:0000256" key="1">
    <source>
        <dbReference type="ARBA" id="ARBA00023002"/>
    </source>
</evidence>
<keyword evidence="1 4" id="KW-0560">Oxidoreductase</keyword>
<dbReference type="HOGENOM" id="CLU_031040_10_0_7"/>
<evidence type="ECO:0000313" key="7">
    <source>
        <dbReference type="Proteomes" id="UP000008963"/>
    </source>
</evidence>
<dbReference type="GO" id="GO:0033744">
    <property type="term" value="F:L-methionine:thioredoxin-disulfide S-oxidoreductase activity"/>
    <property type="evidence" value="ECO:0007669"/>
    <property type="project" value="RHEA"/>
</dbReference>
<dbReference type="SUPFAM" id="SSF55068">
    <property type="entry name" value="Peptide methionine sulfoxide reductase"/>
    <property type="match status" value="1"/>
</dbReference>
<comment type="similarity">
    <text evidence="4">Belongs to the MsrA Met sulfoxide reductase family.</text>
</comment>
<dbReference type="EMBL" id="FQ312005">
    <property type="protein sequence ID" value="CBW25365.1"/>
    <property type="molecule type" value="Genomic_DNA"/>
</dbReference>
<evidence type="ECO:0000259" key="5">
    <source>
        <dbReference type="Pfam" id="PF01625"/>
    </source>
</evidence>
<dbReference type="Gene3D" id="3.30.1060.10">
    <property type="entry name" value="Peptide methionine sulphoxide reductase MsrA"/>
    <property type="match status" value="1"/>
</dbReference>
<dbReference type="KEGG" id="bmx:BMS_0451"/>
<evidence type="ECO:0000313" key="6">
    <source>
        <dbReference type="EMBL" id="CBW25365.1"/>
    </source>
</evidence>
<feature type="domain" description="Peptide methionine sulphoxide reductase MsrA" evidence="5">
    <location>
        <begin position="9"/>
        <end position="160"/>
    </location>
</feature>
<evidence type="ECO:0000256" key="2">
    <source>
        <dbReference type="ARBA" id="ARBA00047806"/>
    </source>
</evidence>
<comment type="function">
    <text evidence="4">Has an important function as a repair enzyme for proteins that have been inactivated by oxidation. Catalyzes the reversible oxidation-reduction of methionine sulfoxide in proteins to methionine.</text>
</comment>
<accession>E1X425</accession>
<dbReference type="PANTHER" id="PTHR43774">
    <property type="entry name" value="PEPTIDE METHIONINE SULFOXIDE REDUCTASE"/>
    <property type="match status" value="1"/>
</dbReference>
<dbReference type="HAMAP" id="MF_01401">
    <property type="entry name" value="MsrA"/>
    <property type="match status" value="1"/>
</dbReference>
<gene>
    <name evidence="4 6" type="primary">msrA</name>
    <name evidence="6" type="ordered locus">BMS_0451</name>
</gene>
<dbReference type="AlphaFoldDB" id="E1X425"/>
<dbReference type="eggNOG" id="COG0225">
    <property type="taxonomic scope" value="Bacteria"/>
</dbReference>
<comment type="catalytic activity">
    <reaction evidence="2 4">
        <text>L-methionyl-[protein] + [thioredoxin]-disulfide + H2O = L-methionyl-(S)-S-oxide-[protein] + [thioredoxin]-dithiol</text>
        <dbReference type="Rhea" id="RHEA:14217"/>
        <dbReference type="Rhea" id="RHEA-COMP:10698"/>
        <dbReference type="Rhea" id="RHEA-COMP:10700"/>
        <dbReference type="Rhea" id="RHEA-COMP:12313"/>
        <dbReference type="Rhea" id="RHEA-COMP:12315"/>
        <dbReference type="ChEBI" id="CHEBI:15377"/>
        <dbReference type="ChEBI" id="CHEBI:16044"/>
        <dbReference type="ChEBI" id="CHEBI:29950"/>
        <dbReference type="ChEBI" id="CHEBI:44120"/>
        <dbReference type="ChEBI" id="CHEBI:50058"/>
        <dbReference type="EC" id="1.8.4.11"/>
    </reaction>
</comment>
<dbReference type="NCBIfam" id="TIGR00401">
    <property type="entry name" value="msrA"/>
    <property type="match status" value="1"/>
</dbReference>
<dbReference type="InterPro" id="IPR036509">
    <property type="entry name" value="Met_Sox_Rdtase_MsrA_sf"/>
</dbReference>
<sequence length="165" mass="18888">MSELSTDYIILAGGCFWGMEQLFRELEGVESTDVGYTGGKLVNPTYKDVKTGETNHAEAIKITFETSKISIDEILHFFFKIHDPTTVNRQGNDIGSQYRSAIFIRSDEQREAALKVIKEVEGLGRFNGDVVTTLEDEREFYLAEDFHQDYLLKNPMGYTCHFIRK</sequence>
<organism evidence="6 7">
    <name type="scientific">Halobacteriovorax marinus (strain ATCC BAA-682 / DSM 15412 / SJ)</name>
    <name type="common">Bacteriovorax marinus</name>
    <dbReference type="NCBI Taxonomy" id="862908"/>
    <lineage>
        <taxon>Bacteria</taxon>
        <taxon>Pseudomonadati</taxon>
        <taxon>Bdellovibrionota</taxon>
        <taxon>Bacteriovoracia</taxon>
        <taxon>Bacteriovoracales</taxon>
        <taxon>Halobacteriovoraceae</taxon>
        <taxon>Halobacteriovorax</taxon>
    </lineage>
</organism>
<dbReference type="OrthoDB" id="5291837at2"/>
<reference evidence="7" key="1">
    <citation type="journal article" date="2013" name="ISME J.">
        <title>A small predatory core genome in the divergent marine Bacteriovorax marinus SJ and the terrestrial Bdellovibrio bacteriovorus.</title>
        <authorList>
            <person name="Crossman L.C."/>
            <person name="Chen H."/>
            <person name="Cerdeno-Tarraga A.M."/>
            <person name="Brooks K."/>
            <person name="Quail M.A."/>
            <person name="Pineiro S.A."/>
            <person name="Hobley L."/>
            <person name="Sockett R.E."/>
            <person name="Bentley S.D."/>
            <person name="Parkhill J."/>
            <person name="Williams H.N."/>
            <person name="Stine O.C."/>
        </authorList>
    </citation>
    <scope>NUCLEOTIDE SEQUENCE [LARGE SCALE GENOMIC DNA]</scope>
    <source>
        <strain evidence="7">ATCC BAA-682 / DSM 15412 / SJ</strain>
    </source>
</reference>
<dbReference type="InterPro" id="IPR002569">
    <property type="entry name" value="Met_Sox_Rdtase_MsrA_dom"/>
</dbReference>
<comment type="catalytic activity">
    <reaction evidence="3 4">
        <text>[thioredoxin]-disulfide + L-methionine + H2O = L-methionine (S)-S-oxide + [thioredoxin]-dithiol</text>
        <dbReference type="Rhea" id="RHEA:19993"/>
        <dbReference type="Rhea" id="RHEA-COMP:10698"/>
        <dbReference type="Rhea" id="RHEA-COMP:10700"/>
        <dbReference type="ChEBI" id="CHEBI:15377"/>
        <dbReference type="ChEBI" id="CHEBI:29950"/>
        <dbReference type="ChEBI" id="CHEBI:50058"/>
        <dbReference type="ChEBI" id="CHEBI:57844"/>
        <dbReference type="ChEBI" id="CHEBI:58772"/>
        <dbReference type="EC" id="1.8.4.11"/>
    </reaction>
</comment>
<dbReference type="PANTHER" id="PTHR43774:SF1">
    <property type="entry name" value="PEPTIDE METHIONINE SULFOXIDE REDUCTASE MSRA 2"/>
    <property type="match status" value="1"/>
</dbReference>
<dbReference type="PATRIC" id="fig|862908.3.peg.431"/>
<feature type="active site" evidence="4">
    <location>
        <position position="15"/>
    </location>
</feature>
<name>E1X425_HALMS</name>
<dbReference type="GO" id="GO:0008113">
    <property type="term" value="F:peptide-methionine (S)-S-oxide reductase activity"/>
    <property type="evidence" value="ECO:0007669"/>
    <property type="project" value="UniProtKB-UniRule"/>
</dbReference>
<keyword evidence="7" id="KW-1185">Reference proteome</keyword>
<proteinExistence type="inferred from homology"/>
<dbReference type="Proteomes" id="UP000008963">
    <property type="component" value="Chromosome"/>
</dbReference>
<dbReference type="RefSeq" id="WP_014243153.1">
    <property type="nucleotide sequence ID" value="NC_016620.1"/>
</dbReference>
<dbReference type="Pfam" id="PF01625">
    <property type="entry name" value="PMSR"/>
    <property type="match status" value="1"/>
</dbReference>